<dbReference type="GO" id="GO:0030682">
    <property type="term" value="P:symbiont-mediated perturbation of host defenses"/>
    <property type="evidence" value="ECO:0007669"/>
    <property type="project" value="InterPro"/>
</dbReference>
<sequence>MSSLFLVILFLCHTHATLSQNGEVDNPDAEEVMRKLPDTYMLQSLGYYPGLICGYQRFYNVTRRGIIYRKYDLLFKYENRFYQQPFYVKNVTKNIIFMGTHSEPLLPPTDTREILFSDMESCMVIKDPKHSSACNLMVTKTRRPDLCKEKFKEHCKGRAYDYAINKCPP</sequence>
<name>A0A090X9H9_IXORI</name>
<reference evidence="2" key="1">
    <citation type="journal article" date="2015" name="PLoS Negl. Trop. Dis.">
        <title>Deep Sequencing Analysis of the Ixodes ricinus Haemocytome.</title>
        <authorList>
            <person name="Kotsyfakis M."/>
            <person name="Kopacek P."/>
            <person name="Franta Z."/>
            <person name="Pedra J.H."/>
            <person name="Ribeiro J.M."/>
        </authorList>
    </citation>
    <scope>NUCLEOTIDE SEQUENCE</scope>
</reference>
<protein>
    <submittedName>
        <fullName evidence="2">Putative secreted protein</fullName>
    </submittedName>
</protein>
<dbReference type="GO" id="GO:0043176">
    <property type="term" value="F:amine binding"/>
    <property type="evidence" value="ECO:0007669"/>
    <property type="project" value="InterPro"/>
</dbReference>
<feature type="non-terminal residue" evidence="2">
    <location>
        <position position="169"/>
    </location>
</feature>
<feature type="signal peptide" evidence="1">
    <location>
        <begin position="1"/>
        <end position="19"/>
    </location>
</feature>
<organism evidence="2">
    <name type="scientific">Ixodes ricinus</name>
    <name type="common">Common tick</name>
    <name type="synonym">Acarus ricinus</name>
    <dbReference type="NCBI Taxonomy" id="34613"/>
    <lineage>
        <taxon>Eukaryota</taxon>
        <taxon>Metazoa</taxon>
        <taxon>Ecdysozoa</taxon>
        <taxon>Arthropoda</taxon>
        <taxon>Chelicerata</taxon>
        <taxon>Arachnida</taxon>
        <taxon>Acari</taxon>
        <taxon>Parasitiformes</taxon>
        <taxon>Ixodida</taxon>
        <taxon>Ixodoidea</taxon>
        <taxon>Ixodidae</taxon>
        <taxon>Ixodinae</taxon>
        <taxon>Ixodes</taxon>
    </lineage>
</organism>
<dbReference type="InterPro" id="IPR012674">
    <property type="entry name" value="Calycin"/>
</dbReference>
<feature type="chain" id="PRO_5001866985" evidence="1">
    <location>
        <begin position="20"/>
        <end position="169"/>
    </location>
</feature>
<evidence type="ECO:0000313" key="2">
    <source>
        <dbReference type="EMBL" id="JAC93392.1"/>
    </source>
</evidence>
<proteinExistence type="evidence at transcript level"/>
<dbReference type="Pfam" id="PF02098">
    <property type="entry name" value="His_binding"/>
    <property type="match status" value="1"/>
</dbReference>
<dbReference type="EMBL" id="GBIH01001318">
    <property type="protein sequence ID" value="JAC93392.1"/>
    <property type="molecule type" value="mRNA"/>
</dbReference>
<keyword evidence="1" id="KW-0732">Signal</keyword>
<dbReference type="Gene3D" id="2.40.128.20">
    <property type="match status" value="1"/>
</dbReference>
<dbReference type="AlphaFoldDB" id="A0A090X9H9"/>
<accession>A0A090X9H9</accession>
<evidence type="ECO:0000256" key="1">
    <source>
        <dbReference type="SAM" id="SignalP"/>
    </source>
</evidence>
<dbReference type="InterPro" id="IPR002970">
    <property type="entry name" value="Tick_his-bd"/>
</dbReference>